<proteinExistence type="predicted"/>
<organism evidence="2 3">
    <name type="scientific">Cryomorpha ignava</name>
    <dbReference type="NCBI Taxonomy" id="101383"/>
    <lineage>
        <taxon>Bacteria</taxon>
        <taxon>Pseudomonadati</taxon>
        <taxon>Bacteroidota</taxon>
        <taxon>Flavobacteriia</taxon>
        <taxon>Flavobacteriales</taxon>
        <taxon>Cryomorphaceae</taxon>
        <taxon>Cryomorpha</taxon>
    </lineage>
</organism>
<reference evidence="2 3" key="1">
    <citation type="submission" date="2020-02" db="EMBL/GenBank/DDBJ databases">
        <title>Out from the shadows clarifying the taxonomy of the family Cryomorphaceae and related taxa by utilizing the GTDB taxonomic framework.</title>
        <authorList>
            <person name="Bowman J.P."/>
        </authorList>
    </citation>
    <scope>NUCLEOTIDE SEQUENCE [LARGE SCALE GENOMIC DNA]</scope>
    <source>
        <strain evidence="2 3">QSSC 1-22</strain>
    </source>
</reference>
<accession>A0A7K3WWB6</accession>
<evidence type="ECO:0000313" key="2">
    <source>
        <dbReference type="EMBL" id="NEN25848.1"/>
    </source>
</evidence>
<dbReference type="Gene3D" id="2.60.120.380">
    <property type="match status" value="1"/>
</dbReference>
<evidence type="ECO:0000256" key="1">
    <source>
        <dbReference type="SAM" id="MobiDB-lite"/>
    </source>
</evidence>
<comment type="caution">
    <text evidence="2">The sequence shown here is derived from an EMBL/GenBank/DDBJ whole genome shotgun (WGS) entry which is preliminary data.</text>
</comment>
<feature type="non-terminal residue" evidence="2">
    <location>
        <position position="1"/>
    </location>
</feature>
<name>A0A7K3WWB6_9FLAO</name>
<evidence type="ECO:0000313" key="3">
    <source>
        <dbReference type="Proteomes" id="UP000486602"/>
    </source>
</evidence>
<sequence length="1376" mass="141687">NLLGLPATMADVEAINFDNAGAGNCLIWFLSFDADNSNADEAAASFLEGNDVNAGDLTGCFELSNSIEVVRENCGSEFDCPDLEANFGDACDDQDETTENDEIGNDCLCAGTPIPDVPENDLCADAIAVVCGETASGTTLGATANTSIPFCGTGLTSAPGVWYSLSDFSGIVSVTTCSEGGPAFDTKLGVFSGSCDALVCVGGDDDASSTETDLDCTIGTATVNRASFVEFEASADETYYIYVTGFSSAAGNFDLTVSCQVIDCVTPELALSAVDVDGIALEGCVEAGSDYYVMATLSGGSGNATYNVTANGGDAEVVDADGSFTFGPFTVGTSVSVNAVGADSDICEVSASIDSPAVCAPSNDSCADATAIACGQPIAGSTYGATLSGIASPSCAGGTPADVFYTFEAMPNVSYTITVNGDDYDGVLVIYSGSCDDLSEIDCSDSGFTSGIAETIDFTVDEATTITVRTYDWSSTRGSFTLSVSCEDVVVFDCPDLEANFGDACNDDNPDTENDMVNEDCICMGTPIVVEFDCPDLEANFGDACNDGNDDTQNDVIVEGCGCEGTPVVTPTCNDFVYYISDHAAADGISDIFEVTVSGGVATMEYIATSDIEIHIAYNSVDNLLYAVSKHTNSYRTLNPHVPAPSFGPTVALGADYGELTAAVFNADGKLLIGSQNNNAIYSVNVITDLVSPYDAYSPVTGGDLAFGSDGMLYLATRSGNGLYENYPSPAVDNLIGSVPVKVTGLAITDTDELLVSAQGQTSLQLYSTGGANIGSYPLELDGEAYTLRDGDMASGCNTFDQPNEGECLDYKLFYIHQAAGGGAEPLLEVTLNGDGTASYTTVMPNLGGHIGLSPDGSLIYNVSGNNNLKVVDVASATVIATLSIQTAGGMNISGFPTAVVGSDGTFYAGSSSTNQVYTINPGTGIATPYGPSRTVQGGDLIEVENEIWLITRNNNTFTNVLTGASFTVPVNEINGAAVLDNGNVLLADGNGGSLLKEVNLASMEVVATYDIALPLFNGDLAGGCILSGGLNTQCYGSEILDFNQGLQTNGSAVPANRSDATAALGEPDRSNAAGGFVSLGVGGSITLGFGGVIYDAPGNDILIWETSFSGDACGGSDDEQADIALSQDGINFVSVGSICRDGGVDIAGTGLDYVSAIRITNSASTGSLDGYDLDGVEAINGCSEEPAIENGDCYATEVVEYIQGLKSNGGAIDVNRTNPLEALGAPERSNATGDLVFVSLGYGGSLTLAFDGAIPNEAGDDIEIVETTWNRTSCDEYFEFADVYVSVNGDDYFFAKTVCRADGFVDISDAGAFDYVNFVRVVNNDTLSTTPDAFDVDGVVALHNCEDGDTPAQFAPASQSELTSFPNPTSGPSQV</sequence>
<dbReference type="Proteomes" id="UP000486602">
    <property type="component" value="Unassembled WGS sequence"/>
</dbReference>
<dbReference type="SUPFAM" id="SSF50952">
    <property type="entry name" value="Soluble quinoprotein glucose dehydrogenase"/>
    <property type="match status" value="1"/>
</dbReference>
<feature type="non-terminal residue" evidence="2">
    <location>
        <position position="1376"/>
    </location>
</feature>
<protein>
    <submittedName>
        <fullName evidence="2">Uncharacterized protein</fullName>
    </submittedName>
</protein>
<dbReference type="SUPFAM" id="SSF63825">
    <property type="entry name" value="YWTD domain"/>
    <property type="match status" value="1"/>
</dbReference>
<dbReference type="InterPro" id="IPR011041">
    <property type="entry name" value="Quinoprot_gluc/sorb_DH_b-prop"/>
</dbReference>
<feature type="compositionally biased region" description="Polar residues" evidence="1">
    <location>
        <begin position="1357"/>
        <end position="1376"/>
    </location>
</feature>
<keyword evidence="3" id="KW-1185">Reference proteome</keyword>
<gene>
    <name evidence="2" type="ORF">G3O08_20365</name>
</gene>
<feature type="region of interest" description="Disordered" evidence="1">
    <location>
        <begin position="1351"/>
        <end position="1376"/>
    </location>
</feature>
<dbReference type="EMBL" id="JAAGVY010000094">
    <property type="protein sequence ID" value="NEN25848.1"/>
    <property type="molecule type" value="Genomic_DNA"/>
</dbReference>